<dbReference type="EMBL" id="JADOTX010000001">
    <property type="protein sequence ID" value="MBG6068615.1"/>
    <property type="molecule type" value="Genomic_DNA"/>
</dbReference>
<dbReference type="Gene3D" id="2.60.20.10">
    <property type="entry name" value="Crystallins"/>
    <property type="match status" value="1"/>
</dbReference>
<protein>
    <recommendedName>
        <fullName evidence="4">Peptidase inhibitor family I36</fullName>
    </recommendedName>
</protein>
<feature type="chain" id="PRO_5046384320" description="Peptidase inhibitor family I36" evidence="1">
    <location>
        <begin position="33"/>
        <end position="145"/>
    </location>
</feature>
<evidence type="ECO:0000256" key="1">
    <source>
        <dbReference type="SAM" id="SignalP"/>
    </source>
</evidence>
<comment type="caution">
    <text evidence="2">The sequence shown here is derived from an EMBL/GenBank/DDBJ whole genome shotgun (WGS) entry which is preliminary data.</text>
</comment>
<feature type="signal peptide" evidence="1">
    <location>
        <begin position="1"/>
        <end position="32"/>
    </location>
</feature>
<name>A0ABS0JNH7_9ACTN</name>
<evidence type="ECO:0000313" key="3">
    <source>
        <dbReference type="Proteomes" id="UP000614915"/>
    </source>
</evidence>
<proteinExistence type="predicted"/>
<keyword evidence="1" id="KW-0732">Signal</keyword>
<organism evidence="2 3">
    <name type="scientific">Micromonospora ureilytica</name>
    <dbReference type="NCBI Taxonomy" id="709868"/>
    <lineage>
        <taxon>Bacteria</taxon>
        <taxon>Bacillati</taxon>
        <taxon>Actinomycetota</taxon>
        <taxon>Actinomycetes</taxon>
        <taxon>Micromonosporales</taxon>
        <taxon>Micromonosporaceae</taxon>
        <taxon>Micromonospora</taxon>
    </lineage>
</organism>
<dbReference type="Pfam" id="PF03995">
    <property type="entry name" value="Inhibitor_I36"/>
    <property type="match status" value="1"/>
</dbReference>
<dbReference type="Proteomes" id="UP000614915">
    <property type="component" value="Unassembled WGS sequence"/>
</dbReference>
<dbReference type="RefSeq" id="WP_196928838.1">
    <property type="nucleotide sequence ID" value="NZ_CP108567.1"/>
</dbReference>
<keyword evidence="3" id="KW-1185">Reference proteome</keyword>
<evidence type="ECO:0008006" key="4">
    <source>
        <dbReference type="Google" id="ProtNLM"/>
    </source>
</evidence>
<accession>A0ABS0JNH7</accession>
<evidence type="ECO:0000313" key="2">
    <source>
        <dbReference type="EMBL" id="MBG6068615.1"/>
    </source>
</evidence>
<reference evidence="2 3" key="1">
    <citation type="submission" date="2020-11" db="EMBL/GenBank/DDBJ databases">
        <title>Sequencing the genomes of 1000 actinobacteria strains.</title>
        <authorList>
            <person name="Klenk H.-P."/>
        </authorList>
    </citation>
    <scope>NUCLEOTIDE SEQUENCE [LARGE SCALE GENOMIC DNA]</scope>
    <source>
        <strain evidence="2 3">DSM 101692</strain>
    </source>
</reference>
<sequence>MSLLKNRTLAAGAGIVVAVTGSLFAISSPASADYACPARQVCFFQDKNGHGSPGTLAGLVQGGGGVANFSDHKFHNGVNLNDQASSVFNNTNQYLGVFEHNNYGGRWQRVKPYGWANFGGDVKNDSASSARFVDEGCTPGPEWCL</sequence>
<gene>
    <name evidence="2" type="ORF">IW248_004902</name>
</gene>